<dbReference type="PANTHER" id="PTHR43464:SF23">
    <property type="entry name" value="JUVENILE HORMONE ACID O-METHYLTRANSFERASE"/>
    <property type="match status" value="1"/>
</dbReference>
<dbReference type="SUPFAM" id="SSF53335">
    <property type="entry name" value="S-adenosyl-L-methionine-dependent methyltransferases"/>
    <property type="match status" value="1"/>
</dbReference>
<dbReference type="InterPro" id="IPR029063">
    <property type="entry name" value="SAM-dependent_MTases_sf"/>
</dbReference>
<feature type="domain" description="Methyltransferase type 11" evidence="1">
    <location>
        <begin position="84"/>
        <end position="178"/>
    </location>
</feature>
<dbReference type="RefSeq" id="WP_379537476.1">
    <property type="nucleotide sequence ID" value="NZ_JBHSDR010000003.1"/>
</dbReference>
<dbReference type="InterPro" id="IPR013216">
    <property type="entry name" value="Methyltransf_11"/>
</dbReference>
<organism evidence="2 3">
    <name type="scientific">Novosphingobium tardum</name>
    <dbReference type="NCBI Taxonomy" id="1538021"/>
    <lineage>
        <taxon>Bacteria</taxon>
        <taxon>Pseudomonadati</taxon>
        <taxon>Pseudomonadota</taxon>
        <taxon>Alphaproteobacteria</taxon>
        <taxon>Sphingomonadales</taxon>
        <taxon>Sphingomonadaceae</taxon>
        <taxon>Novosphingobium</taxon>
    </lineage>
</organism>
<gene>
    <name evidence="2" type="ORF">ACFO0A_02890</name>
</gene>
<keyword evidence="2" id="KW-0489">Methyltransferase</keyword>
<dbReference type="PANTHER" id="PTHR43464">
    <property type="entry name" value="METHYLTRANSFERASE"/>
    <property type="match status" value="1"/>
</dbReference>
<dbReference type="Gene3D" id="3.40.50.150">
    <property type="entry name" value="Vaccinia Virus protein VP39"/>
    <property type="match status" value="1"/>
</dbReference>
<protein>
    <submittedName>
        <fullName evidence="2">Class I SAM-dependent methyltransferase</fullName>
        <ecNumber evidence="2">2.1.1.222</ecNumber>
        <ecNumber evidence="2">2.1.1.64</ecNumber>
    </submittedName>
</protein>
<dbReference type="GO" id="GO:0102208">
    <property type="term" value="F:2-polyprenyl-6-hydroxyphenol methylase activity"/>
    <property type="evidence" value="ECO:0007669"/>
    <property type="project" value="UniProtKB-EC"/>
</dbReference>
<dbReference type="CDD" id="cd02440">
    <property type="entry name" value="AdoMet_MTases"/>
    <property type="match status" value="1"/>
</dbReference>
<keyword evidence="2" id="KW-0808">Transferase</keyword>
<comment type="caution">
    <text evidence="2">The sequence shown here is derived from an EMBL/GenBank/DDBJ whole genome shotgun (WGS) entry which is preliminary data.</text>
</comment>
<dbReference type="EMBL" id="JBHSDR010000003">
    <property type="protein sequence ID" value="MFC4294002.1"/>
    <property type="molecule type" value="Genomic_DNA"/>
</dbReference>
<evidence type="ECO:0000259" key="1">
    <source>
        <dbReference type="Pfam" id="PF08241"/>
    </source>
</evidence>
<dbReference type="EC" id="2.1.1.64" evidence="2"/>
<dbReference type="GO" id="GO:0061542">
    <property type="term" value="F:3-demethylubiquinol 3-O-methyltransferase activity"/>
    <property type="evidence" value="ECO:0007669"/>
    <property type="project" value="UniProtKB-EC"/>
</dbReference>
<dbReference type="Proteomes" id="UP001595828">
    <property type="component" value="Unassembled WGS sequence"/>
</dbReference>
<dbReference type="EC" id="2.1.1.222" evidence="2"/>
<proteinExistence type="predicted"/>
<name>A0ABV8RKQ7_9SPHN</name>
<dbReference type="Pfam" id="PF08241">
    <property type="entry name" value="Methyltransf_11"/>
    <property type="match status" value="1"/>
</dbReference>
<accession>A0ABV8RKQ7</accession>
<reference evidence="3" key="1">
    <citation type="journal article" date="2019" name="Int. J. Syst. Evol. Microbiol.">
        <title>The Global Catalogue of Microorganisms (GCM) 10K type strain sequencing project: providing services to taxonomists for standard genome sequencing and annotation.</title>
        <authorList>
            <consortium name="The Broad Institute Genomics Platform"/>
            <consortium name="The Broad Institute Genome Sequencing Center for Infectious Disease"/>
            <person name="Wu L."/>
            <person name="Ma J."/>
        </authorList>
    </citation>
    <scope>NUCLEOTIDE SEQUENCE [LARGE SCALE GENOMIC DNA]</scope>
    <source>
        <strain evidence="3">CGMCC 1.12989</strain>
    </source>
</reference>
<dbReference type="GO" id="GO:0032259">
    <property type="term" value="P:methylation"/>
    <property type="evidence" value="ECO:0007669"/>
    <property type="project" value="UniProtKB-KW"/>
</dbReference>
<evidence type="ECO:0000313" key="2">
    <source>
        <dbReference type="EMBL" id="MFC4294002.1"/>
    </source>
</evidence>
<sequence length="290" mass="32919">MEYSIKGREALERASRQEGNTRWWTDQTMSYDWKAPIPADPFSAEWFDASDARFLHAARLFTGEENPFSGLMDLASLAGKRVIEIGCGMGYHSELLARSGAHLTSFDISPTSVEATRRRLELRGLKAEVELLDAESVDQTIPASSVDLVWSWGVIHHSAHTARIVRRLHGLLKPEGRLKLMVYHLGGMSAYYTIVRRYLAGFWMGRALDDMLWKDADGFTARFYTRDAWSDLLLAFFDKVEVRVFGQDADVVMLPRQVRRPFLSLIPRKHQIALAAHRGSMIYAEASQPN</sequence>
<keyword evidence="3" id="KW-1185">Reference proteome</keyword>
<evidence type="ECO:0000313" key="3">
    <source>
        <dbReference type="Proteomes" id="UP001595828"/>
    </source>
</evidence>